<evidence type="ECO:0000256" key="2">
    <source>
        <dbReference type="PROSITE-ProRule" id="PRU00117"/>
    </source>
</evidence>
<name>A0A2R7Y567_9ARCH</name>
<accession>A0A2R7Y567</accession>
<evidence type="ECO:0000256" key="1">
    <source>
        <dbReference type="ARBA" id="ARBA00046345"/>
    </source>
</evidence>
<dbReference type="SMART" id="SM00670">
    <property type="entry name" value="PINc"/>
    <property type="match status" value="1"/>
</dbReference>
<organism evidence="5 6">
    <name type="scientific">Candidatus Terraquivivens tikiterensis</name>
    <dbReference type="NCBI Taxonomy" id="1980982"/>
    <lineage>
        <taxon>Archaea</taxon>
        <taxon>Nitrososphaerota</taxon>
        <taxon>Candidatus Wolframiiraptoraceae</taxon>
        <taxon>Candidatus Terraquivivens</taxon>
    </lineage>
</organism>
<dbReference type="InterPro" id="IPR001482">
    <property type="entry name" value="T2SS/T4SS_dom"/>
</dbReference>
<dbReference type="Pfam" id="PF00013">
    <property type="entry name" value="KH_1"/>
    <property type="match status" value="1"/>
</dbReference>
<dbReference type="Gene3D" id="3.30.1370.10">
    <property type="entry name" value="K Homology domain, type 1"/>
    <property type="match status" value="1"/>
</dbReference>
<dbReference type="InterPro" id="IPR003593">
    <property type="entry name" value="AAA+_ATPase"/>
</dbReference>
<comment type="caution">
    <text evidence="5">The sequence shown here is derived from an EMBL/GenBank/DDBJ whole genome shotgun (WGS) entry which is preliminary data.</text>
</comment>
<dbReference type="InterPro" id="IPR027417">
    <property type="entry name" value="P-loop_NTPase"/>
</dbReference>
<dbReference type="SUPFAM" id="SSF52540">
    <property type="entry name" value="P-loop containing nucleoside triphosphate hydrolases"/>
    <property type="match status" value="1"/>
</dbReference>
<keyword evidence="2" id="KW-0694">RNA-binding</keyword>
<dbReference type="PROSITE" id="PS50084">
    <property type="entry name" value="KH_TYPE_1"/>
    <property type="match status" value="1"/>
</dbReference>
<dbReference type="SUPFAM" id="SSF54814">
    <property type="entry name" value="Prokaryotic type KH domain (KH-domain type II)"/>
    <property type="match status" value="1"/>
</dbReference>
<feature type="domain" description="PIN" evidence="4">
    <location>
        <begin position="3"/>
        <end position="117"/>
    </location>
</feature>
<dbReference type="CDD" id="cd09878">
    <property type="entry name" value="PIN_VapC_VirB11L-ATPase-like"/>
    <property type="match status" value="1"/>
</dbReference>
<dbReference type="InterPro" id="IPR004088">
    <property type="entry name" value="KH_dom_type_1"/>
</dbReference>
<dbReference type="InterPro" id="IPR036612">
    <property type="entry name" value="KH_dom_type_1_sf"/>
</dbReference>
<dbReference type="Proteomes" id="UP000244066">
    <property type="component" value="Unassembled WGS sequence"/>
</dbReference>
<dbReference type="Gene3D" id="3.40.50.1010">
    <property type="entry name" value="5'-nuclease"/>
    <property type="match status" value="1"/>
</dbReference>
<dbReference type="PANTHER" id="PTHR11603">
    <property type="entry name" value="AAA FAMILY ATPASE"/>
    <property type="match status" value="1"/>
</dbReference>
<dbReference type="Gene3D" id="3.40.50.300">
    <property type="entry name" value="P-loop containing nucleotide triphosphate hydrolases"/>
    <property type="match status" value="1"/>
</dbReference>
<dbReference type="SUPFAM" id="SSF88723">
    <property type="entry name" value="PIN domain-like"/>
    <property type="match status" value="1"/>
</dbReference>
<comment type="similarity">
    <text evidence="1">In the N-terminal section; belongs to the PINc/VapC protein family.</text>
</comment>
<dbReference type="NCBIfam" id="NF010335">
    <property type="entry name" value="PRK13764.1"/>
    <property type="match status" value="1"/>
</dbReference>
<proteinExistence type="inferred from homology"/>
<evidence type="ECO:0000259" key="3">
    <source>
        <dbReference type="SMART" id="SM00382"/>
    </source>
</evidence>
<dbReference type="InterPro" id="IPR052041">
    <property type="entry name" value="Nucleic_acid_metab_PIN/TRAM"/>
</dbReference>
<evidence type="ECO:0000313" key="6">
    <source>
        <dbReference type="Proteomes" id="UP000244066"/>
    </source>
</evidence>
<dbReference type="GO" id="GO:0003723">
    <property type="term" value="F:RNA binding"/>
    <property type="evidence" value="ECO:0007669"/>
    <property type="project" value="UniProtKB-UniRule"/>
</dbReference>
<sequence>MHTKIVPDTSVVINGKLTEYLQSEESKGCEVIIPVAVVDELQAQASKKREPGFIGLNELKRIRDICAEKNIPIRFSGERPSLEDIKLARSGRIDALIRDVAKAEGATLYTSDYVQALVAEAEGISVRYIPVEPKRFELSFERYFTHEMLSLHLKEGAPPMAKVGKPGNLTLTRLRDEPCTQQEISEMINEIIEAARSRGDSSIEIVRSGALVIQLGPYRIAIARPPFSDGLELTIVRPIVKLTLEDYHLSQKLIERLRSRAEGILIAGQPGSGKTTFASSLAEFYARQGKIVKTLESPRDLQVGPEVTQYGPLEGDFEKTAEILLLVRPDYTVFDEIRKGKDFQVFADMRLAGVGMIGVVHASNPVDAIQRFIGRVELGMIPHIIDTVIFLKDGEVKQVYELSLIVKVPTGMVEADLARPVVEVRDFETGRLEYEIYTFGDENVIVPVSDVKQKLSGIKDRVLAAVSRFDPNARVEVVSTDKAIVRVSKESIPRLIGRKGETIRRLEEELGIRLDVELLAPTMGEEVRFKVVESGKTVDVLFDEDIIGKTINIYVEGEHLLTAVVGKKGRVRVSKSSSSGKALMSALVAGKEIKVFRT</sequence>
<evidence type="ECO:0000259" key="4">
    <source>
        <dbReference type="SMART" id="SM00670"/>
    </source>
</evidence>
<feature type="domain" description="AAA+ ATPase" evidence="3">
    <location>
        <begin position="260"/>
        <end position="395"/>
    </location>
</feature>
<dbReference type="InterPro" id="IPR002716">
    <property type="entry name" value="PIN_dom"/>
</dbReference>
<dbReference type="InterPro" id="IPR029060">
    <property type="entry name" value="PIN-like_dom_sf"/>
</dbReference>
<protein>
    <submittedName>
        <fullName evidence="5">ATPase</fullName>
    </submittedName>
</protein>
<gene>
    <name evidence="5" type="ORF">B9J98_03935</name>
</gene>
<dbReference type="Pfam" id="PF00437">
    <property type="entry name" value="T2SSE"/>
    <property type="match status" value="1"/>
</dbReference>
<reference evidence="5 6" key="1">
    <citation type="submission" date="2017-04" db="EMBL/GenBank/DDBJ databases">
        <title>Draft Aigarchaeota genome from a New Zealand hot spring.</title>
        <authorList>
            <person name="Reysenbach A.-L."/>
            <person name="Donaho J.A."/>
            <person name="Gerhart J."/>
            <person name="Kelley J.F."/>
            <person name="Kouba K."/>
            <person name="Podar M."/>
            <person name="Stott M."/>
        </authorList>
    </citation>
    <scope>NUCLEOTIDE SEQUENCE [LARGE SCALE GENOMIC DNA]</scope>
    <source>
        <strain evidence="5">NZ13_MG1</strain>
    </source>
</reference>
<dbReference type="AlphaFoldDB" id="A0A2R7Y567"/>
<dbReference type="SMART" id="SM00382">
    <property type="entry name" value="AAA"/>
    <property type="match status" value="1"/>
</dbReference>
<dbReference type="PANTHER" id="PTHR11603:SF147">
    <property type="entry name" value="MEMBRANE PROTEIN"/>
    <property type="match status" value="1"/>
</dbReference>
<evidence type="ECO:0000313" key="5">
    <source>
        <dbReference type="EMBL" id="PUA32660.1"/>
    </source>
</evidence>
<dbReference type="InterPro" id="IPR009019">
    <property type="entry name" value="KH_sf_prok-type"/>
</dbReference>
<dbReference type="EMBL" id="NDWU01000008">
    <property type="protein sequence ID" value="PUA32660.1"/>
    <property type="molecule type" value="Genomic_DNA"/>
</dbReference>